<dbReference type="OMA" id="ILPRQLC"/>
<dbReference type="OrthoDB" id="10003767at2759"/>
<gene>
    <name evidence="1" type="ORF">CCM_01562</name>
</gene>
<dbReference type="InterPro" id="IPR051678">
    <property type="entry name" value="AGP_Transferase"/>
</dbReference>
<name>G3J5V2_CORMM</name>
<dbReference type="GeneID" id="18163593"/>
<dbReference type="RefSeq" id="XP_006666781.1">
    <property type="nucleotide sequence ID" value="XM_006666718.1"/>
</dbReference>
<organism evidence="1 2">
    <name type="scientific">Cordyceps militaris (strain CM01)</name>
    <name type="common">Caterpillar fungus</name>
    <dbReference type="NCBI Taxonomy" id="983644"/>
    <lineage>
        <taxon>Eukaryota</taxon>
        <taxon>Fungi</taxon>
        <taxon>Dikarya</taxon>
        <taxon>Ascomycota</taxon>
        <taxon>Pezizomycotina</taxon>
        <taxon>Sordariomycetes</taxon>
        <taxon>Hypocreomycetidae</taxon>
        <taxon>Hypocreales</taxon>
        <taxon>Cordycipitaceae</taxon>
        <taxon>Cordyceps</taxon>
    </lineage>
</organism>
<dbReference type="InterPro" id="IPR011009">
    <property type="entry name" value="Kinase-like_dom_sf"/>
</dbReference>
<dbReference type="eggNOG" id="ENOG502SNEF">
    <property type="taxonomic scope" value="Eukaryota"/>
</dbReference>
<accession>G3J5V2</accession>
<dbReference type="Proteomes" id="UP000001610">
    <property type="component" value="Unassembled WGS sequence"/>
</dbReference>
<dbReference type="GO" id="GO:0016301">
    <property type="term" value="F:kinase activity"/>
    <property type="evidence" value="ECO:0007669"/>
    <property type="project" value="UniProtKB-KW"/>
</dbReference>
<dbReference type="VEuPathDB" id="FungiDB:CCM_01562"/>
<dbReference type="EMBL" id="JH126399">
    <property type="protein sequence ID" value="EGX96904.1"/>
    <property type="molecule type" value="Genomic_DNA"/>
</dbReference>
<keyword evidence="2" id="KW-1185">Reference proteome</keyword>
<dbReference type="InParanoid" id="G3J5V2"/>
<dbReference type="HOGENOM" id="CLU_546250_0_0_1"/>
<keyword evidence="1" id="KW-0418">Kinase</keyword>
<dbReference type="PANTHER" id="PTHR21310">
    <property type="entry name" value="AMINOGLYCOSIDE PHOSPHOTRANSFERASE-RELATED-RELATED"/>
    <property type="match status" value="1"/>
</dbReference>
<dbReference type="SUPFAM" id="SSF56112">
    <property type="entry name" value="Protein kinase-like (PK-like)"/>
    <property type="match status" value="1"/>
</dbReference>
<sequence length="500" mass="57094">MASAPAASPSLTSVAVPPPSPEQPWDLCHLQTRVLKLRDAIDLDKVKELASQHNEGKFCRISHDIVVGKTFLCIAVTFPNDGQEWVVRIATKSTVDREWDMIRSEVATIRNKYIQRHTSIPVPTVQAYGTGKHLSEDLYETHSYIIQDRVPGKALGSDVLALMTREKRKRVWCQLADALAQLQELTFPTTGSLYPAESDDMKECIGPALSRWDEYLSNRDGATRSRPVFTTAWDSIQHHLAVLKDGPEMRQIYCQTEPNEVVPQQIFAMDAVARHVNDKSALFWRENAGFRLSKGRFASNNIFVDSEGNIRGIINWAWTEILPRQLCQPMNWVRDVGLSPERRREDGVWEEFLEVVTPDHAYHEHLRYYTDNEAHTFFAAILRYPDSLTTVYFWDLFYNTQHEKADYVLLGGFFSQPEHKARLDRLLAVQKRHSDEVSGRLASHISRVLLPQWQLWHNEMGSLVFIASEARHFLRDAVLARPHPSLSPNGPDTGLPHSPV</sequence>
<proteinExistence type="predicted"/>
<dbReference type="PANTHER" id="PTHR21310:SF15">
    <property type="entry name" value="AMINOGLYCOSIDE PHOSPHOTRANSFERASE DOMAIN-CONTAINING PROTEIN"/>
    <property type="match status" value="1"/>
</dbReference>
<protein>
    <submittedName>
        <fullName evidence="1">Protein kinase-like domain</fullName>
    </submittedName>
</protein>
<evidence type="ECO:0000313" key="2">
    <source>
        <dbReference type="Proteomes" id="UP000001610"/>
    </source>
</evidence>
<keyword evidence="1" id="KW-0808">Transferase</keyword>
<dbReference type="KEGG" id="cmt:CCM_01562"/>
<dbReference type="AlphaFoldDB" id="G3J5V2"/>
<reference evidence="1 2" key="1">
    <citation type="journal article" date="2011" name="Genome Biol.">
        <title>Genome sequence of the insect pathogenic fungus Cordyceps militaris, a valued traditional Chinese medicine.</title>
        <authorList>
            <person name="Zheng P."/>
            <person name="Xia Y."/>
            <person name="Xiao G."/>
            <person name="Xiong C."/>
            <person name="Hu X."/>
            <person name="Zhang S."/>
            <person name="Zheng H."/>
            <person name="Huang Y."/>
            <person name="Zhou Y."/>
            <person name="Wang S."/>
            <person name="Zhao G.P."/>
            <person name="Liu X."/>
            <person name="St Leger R.J."/>
            <person name="Wang C."/>
        </authorList>
    </citation>
    <scope>NUCLEOTIDE SEQUENCE [LARGE SCALE GENOMIC DNA]</scope>
    <source>
        <strain evidence="1 2">CM01</strain>
    </source>
</reference>
<evidence type="ECO:0000313" key="1">
    <source>
        <dbReference type="EMBL" id="EGX96904.1"/>
    </source>
</evidence>